<evidence type="ECO:0000256" key="7">
    <source>
        <dbReference type="SAM" id="Phobius"/>
    </source>
</evidence>
<dbReference type="KEGG" id="caml:H6X83_03120"/>
<dbReference type="InterPro" id="IPR027470">
    <property type="entry name" value="Cation_efflux_CTD"/>
</dbReference>
<dbReference type="InterPro" id="IPR036837">
    <property type="entry name" value="Cation_efflux_CTD_sf"/>
</dbReference>
<feature type="transmembrane region" description="Helical" evidence="7">
    <location>
        <begin position="197"/>
        <end position="215"/>
    </location>
</feature>
<keyword evidence="6 7" id="KW-0472">Membrane</keyword>
<dbReference type="GO" id="GO:0016020">
    <property type="term" value="C:membrane"/>
    <property type="evidence" value="ECO:0007669"/>
    <property type="project" value="UniProtKB-SubCell"/>
</dbReference>
<comment type="similarity">
    <text evidence="2">Belongs to the cation diffusion facilitator (CDF) transporter (TC 2.A.4) family.</text>
</comment>
<evidence type="ECO:0000259" key="8">
    <source>
        <dbReference type="Pfam" id="PF01545"/>
    </source>
</evidence>
<evidence type="ECO:0000256" key="1">
    <source>
        <dbReference type="ARBA" id="ARBA00004141"/>
    </source>
</evidence>
<dbReference type="RefSeq" id="WP_212507720.1">
    <property type="nucleotide sequence ID" value="NZ_CP060696.1"/>
</dbReference>
<name>A0A7G9WIZ2_9FIRM</name>
<keyword evidence="3" id="KW-0813">Transport</keyword>
<dbReference type="InterPro" id="IPR002524">
    <property type="entry name" value="Cation_efflux"/>
</dbReference>
<dbReference type="InterPro" id="IPR027469">
    <property type="entry name" value="Cation_efflux_TMD_sf"/>
</dbReference>
<evidence type="ECO:0000313" key="11">
    <source>
        <dbReference type="Proteomes" id="UP000516046"/>
    </source>
</evidence>
<proteinExistence type="inferred from homology"/>
<evidence type="ECO:0000256" key="6">
    <source>
        <dbReference type="ARBA" id="ARBA00023136"/>
    </source>
</evidence>
<evidence type="ECO:0000256" key="3">
    <source>
        <dbReference type="ARBA" id="ARBA00022448"/>
    </source>
</evidence>
<feature type="transmembrane region" description="Helical" evidence="7">
    <location>
        <begin position="130"/>
        <end position="152"/>
    </location>
</feature>
<evidence type="ECO:0000313" key="10">
    <source>
        <dbReference type="EMBL" id="QNO18654.1"/>
    </source>
</evidence>
<comment type="subcellular location">
    <subcellularLocation>
        <location evidence="1">Membrane</location>
        <topology evidence="1">Multi-pass membrane protein</topology>
    </subcellularLocation>
</comment>
<dbReference type="NCBIfam" id="TIGR01297">
    <property type="entry name" value="CDF"/>
    <property type="match status" value="1"/>
</dbReference>
<dbReference type="InterPro" id="IPR050291">
    <property type="entry name" value="CDF_Transporter"/>
</dbReference>
<dbReference type="EMBL" id="CP060696">
    <property type="protein sequence ID" value="QNO18654.1"/>
    <property type="molecule type" value="Genomic_DNA"/>
</dbReference>
<dbReference type="FunFam" id="1.20.1510.10:FF:000006">
    <property type="entry name" value="Divalent cation efflux transporter"/>
    <property type="match status" value="1"/>
</dbReference>
<accession>A0A7G9WIZ2</accession>
<dbReference type="Pfam" id="PF01545">
    <property type="entry name" value="Cation_efflux"/>
    <property type="match status" value="1"/>
</dbReference>
<dbReference type="SUPFAM" id="SSF160240">
    <property type="entry name" value="Cation efflux protein cytoplasmic domain-like"/>
    <property type="match status" value="1"/>
</dbReference>
<reference evidence="10 11" key="1">
    <citation type="submission" date="2020-08" db="EMBL/GenBank/DDBJ databases">
        <authorList>
            <person name="Ren C."/>
            <person name="Gu Y."/>
            <person name="Xu Y."/>
        </authorList>
    </citation>
    <scope>NUCLEOTIDE SEQUENCE [LARGE SCALE GENOMIC DNA]</scope>
    <source>
        <strain evidence="10 11">LBM18003</strain>
    </source>
</reference>
<dbReference type="Pfam" id="PF16916">
    <property type="entry name" value="ZT_dimer"/>
    <property type="match status" value="1"/>
</dbReference>
<organism evidence="10 11">
    <name type="scientific">Caproicibacterium amylolyticum</name>
    <dbReference type="NCBI Taxonomy" id="2766537"/>
    <lineage>
        <taxon>Bacteria</taxon>
        <taxon>Bacillati</taxon>
        <taxon>Bacillota</taxon>
        <taxon>Clostridia</taxon>
        <taxon>Eubacteriales</taxon>
        <taxon>Oscillospiraceae</taxon>
        <taxon>Caproicibacterium</taxon>
    </lineage>
</organism>
<dbReference type="PANTHER" id="PTHR43840">
    <property type="entry name" value="MITOCHONDRIAL METAL TRANSPORTER 1-RELATED"/>
    <property type="match status" value="1"/>
</dbReference>
<keyword evidence="11" id="KW-1185">Reference proteome</keyword>
<evidence type="ECO:0000256" key="5">
    <source>
        <dbReference type="ARBA" id="ARBA00022989"/>
    </source>
</evidence>
<protein>
    <submittedName>
        <fullName evidence="10">Cation transporter</fullName>
    </submittedName>
</protein>
<evidence type="ECO:0000256" key="2">
    <source>
        <dbReference type="ARBA" id="ARBA00008114"/>
    </source>
</evidence>
<dbReference type="SUPFAM" id="SSF161111">
    <property type="entry name" value="Cation efflux protein transmembrane domain-like"/>
    <property type="match status" value="1"/>
</dbReference>
<keyword evidence="4 7" id="KW-0812">Transmembrane</keyword>
<evidence type="ECO:0000256" key="4">
    <source>
        <dbReference type="ARBA" id="ARBA00022692"/>
    </source>
</evidence>
<keyword evidence="5 7" id="KW-1133">Transmembrane helix</keyword>
<sequence>MTEFLVRRFVREYQDTENPKVRAAYGRFSGTVGIVTNVLLAAFKFLAGTLSGSLAVTADAVNNLSDSASSIVTLVGFKLAEKPADEEHPFGHERIEYLSGLIVSFVILVVGLQLVQEAVSKIMEPTAPEINAVTIIVLILSILAKLWQSLFYRNIGRRIESGTLFATAADSRNDVIATSVILLGMIITTTTGFNLDGFMGLAVAILIIVTGIKLIKETSDPLLGQAPDKEMVDKIYDAVKAHDGILGAHDLTVHNYGPDRWFASVHCEVDAHQDVLVSHDLIDNIERTVGPQLGIQLVIHMDPVITDDPKTNELNRQVNDMVRAVEPRATVHDFRVVWGPTHSNLIFDVCVPFSCKLTNEELNSRIKMGVKALGENYYSVVTVDRDYVSEDFAGTQNQ</sequence>
<dbReference type="GO" id="GO:0008324">
    <property type="term" value="F:monoatomic cation transmembrane transporter activity"/>
    <property type="evidence" value="ECO:0007669"/>
    <property type="project" value="InterPro"/>
</dbReference>
<dbReference type="Proteomes" id="UP000516046">
    <property type="component" value="Chromosome"/>
</dbReference>
<dbReference type="AlphaFoldDB" id="A0A7G9WIZ2"/>
<dbReference type="PANTHER" id="PTHR43840:SF50">
    <property type="entry name" value="MANGANESE EFFLUX SYSTEM PROTEIN MNES"/>
    <property type="match status" value="1"/>
</dbReference>
<feature type="transmembrane region" description="Helical" evidence="7">
    <location>
        <begin position="173"/>
        <end position="191"/>
    </location>
</feature>
<feature type="domain" description="Cation efflux protein transmembrane" evidence="8">
    <location>
        <begin position="32"/>
        <end position="223"/>
    </location>
</feature>
<evidence type="ECO:0000259" key="9">
    <source>
        <dbReference type="Pfam" id="PF16916"/>
    </source>
</evidence>
<dbReference type="Gene3D" id="3.30.70.1350">
    <property type="entry name" value="Cation efflux protein, cytoplasmic domain"/>
    <property type="match status" value="1"/>
</dbReference>
<feature type="domain" description="Cation efflux protein cytoplasmic" evidence="9">
    <location>
        <begin position="227"/>
        <end position="303"/>
    </location>
</feature>
<dbReference type="InterPro" id="IPR058533">
    <property type="entry name" value="Cation_efflux_TM"/>
</dbReference>
<feature type="transmembrane region" description="Helical" evidence="7">
    <location>
        <begin position="97"/>
        <end position="115"/>
    </location>
</feature>
<gene>
    <name evidence="10" type="ORF">H6X83_03120</name>
</gene>
<dbReference type="Gene3D" id="1.20.1510.10">
    <property type="entry name" value="Cation efflux protein transmembrane domain"/>
    <property type="match status" value="1"/>
</dbReference>